<dbReference type="EMBL" id="BPLR01019587">
    <property type="protein sequence ID" value="GIX69470.1"/>
    <property type="molecule type" value="Genomic_DNA"/>
</dbReference>
<name>A0AAV4MC76_CAEEX</name>
<proteinExistence type="predicted"/>
<evidence type="ECO:0000313" key="1">
    <source>
        <dbReference type="EMBL" id="GIX69470.1"/>
    </source>
</evidence>
<evidence type="ECO:0000313" key="2">
    <source>
        <dbReference type="Proteomes" id="UP001054945"/>
    </source>
</evidence>
<comment type="caution">
    <text evidence="1">The sequence shown here is derived from an EMBL/GenBank/DDBJ whole genome shotgun (WGS) entry which is preliminary data.</text>
</comment>
<sequence length="124" mass="13951">MFPPVLTFALAGSVGLLVRLERYRVNEVAMSTVCFRQPKTFSVENRKTKTKQISPIHTNLPDTPTYASSYTSYYMHRKTKSLFSCPKQKLHSADEKSAFEADAGRIAKVNNEDLALMDMLDVSA</sequence>
<dbReference type="Proteomes" id="UP001054945">
    <property type="component" value="Unassembled WGS sequence"/>
</dbReference>
<protein>
    <submittedName>
        <fullName evidence="1">Uncharacterized protein</fullName>
    </submittedName>
</protein>
<gene>
    <name evidence="1" type="ORF">CEXT_179401</name>
</gene>
<reference evidence="1 2" key="1">
    <citation type="submission" date="2021-06" db="EMBL/GenBank/DDBJ databases">
        <title>Caerostris extrusa draft genome.</title>
        <authorList>
            <person name="Kono N."/>
            <person name="Arakawa K."/>
        </authorList>
    </citation>
    <scope>NUCLEOTIDE SEQUENCE [LARGE SCALE GENOMIC DNA]</scope>
</reference>
<accession>A0AAV4MC76</accession>
<dbReference type="AlphaFoldDB" id="A0AAV4MC76"/>
<keyword evidence="2" id="KW-1185">Reference proteome</keyword>
<organism evidence="1 2">
    <name type="scientific">Caerostris extrusa</name>
    <name type="common">Bark spider</name>
    <name type="synonym">Caerostris bankana</name>
    <dbReference type="NCBI Taxonomy" id="172846"/>
    <lineage>
        <taxon>Eukaryota</taxon>
        <taxon>Metazoa</taxon>
        <taxon>Ecdysozoa</taxon>
        <taxon>Arthropoda</taxon>
        <taxon>Chelicerata</taxon>
        <taxon>Arachnida</taxon>
        <taxon>Araneae</taxon>
        <taxon>Araneomorphae</taxon>
        <taxon>Entelegynae</taxon>
        <taxon>Araneoidea</taxon>
        <taxon>Araneidae</taxon>
        <taxon>Caerostris</taxon>
    </lineage>
</organism>